<dbReference type="AlphaFoldDB" id="A0A848GBF8"/>
<name>A0A848GBF8_9RHOO</name>
<protein>
    <submittedName>
        <fullName evidence="2">Uncharacterized protein</fullName>
    </submittedName>
</protein>
<feature type="compositionally biased region" description="Low complexity" evidence="1">
    <location>
        <begin position="14"/>
        <end position="23"/>
    </location>
</feature>
<feature type="region of interest" description="Disordered" evidence="1">
    <location>
        <begin position="1"/>
        <end position="31"/>
    </location>
</feature>
<organism evidence="2 3">
    <name type="scientific">Zoogloea dura</name>
    <dbReference type="NCBI Taxonomy" id="2728840"/>
    <lineage>
        <taxon>Bacteria</taxon>
        <taxon>Pseudomonadati</taxon>
        <taxon>Pseudomonadota</taxon>
        <taxon>Betaproteobacteria</taxon>
        <taxon>Rhodocyclales</taxon>
        <taxon>Zoogloeaceae</taxon>
        <taxon>Zoogloea</taxon>
    </lineage>
</organism>
<evidence type="ECO:0000313" key="2">
    <source>
        <dbReference type="EMBL" id="NML28086.1"/>
    </source>
</evidence>
<accession>A0A848GBF8</accession>
<proteinExistence type="predicted"/>
<keyword evidence="3" id="KW-1185">Reference proteome</keyword>
<comment type="caution">
    <text evidence="2">The sequence shown here is derived from an EMBL/GenBank/DDBJ whole genome shotgun (WGS) entry which is preliminary data.</text>
</comment>
<evidence type="ECO:0000313" key="3">
    <source>
        <dbReference type="Proteomes" id="UP000580043"/>
    </source>
</evidence>
<dbReference type="RefSeq" id="WP_169147618.1">
    <property type="nucleotide sequence ID" value="NZ_JABBGA010000021.1"/>
</dbReference>
<reference evidence="2 3" key="1">
    <citation type="submission" date="2020-04" db="EMBL/GenBank/DDBJ databases">
        <title>Zoogloea sp. G-4-1-14 isolated from soil.</title>
        <authorList>
            <person name="Dahal R.H."/>
        </authorList>
    </citation>
    <scope>NUCLEOTIDE SEQUENCE [LARGE SCALE GENOMIC DNA]</scope>
    <source>
        <strain evidence="2 3">G-4-1-14</strain>
    </source>
</reference>
<evidence type="ECO:0000256" key="1">
    <source>
        <dbReference type="SAM" id="MobiDB-lite"/>
    </source>
</evidence>
<sequence length="66" mass="7334">MSEPRPLDPPSPEAPVESSPAAPDGLARQHEAVHQRVMRLFRHTAGEPGSDALLHAVIRFRQEQCR</sequence>
<gene>
    <name evidence="2" type="ORF">HHL15_20205</name>
</gene>
<dbReference type="Proteomes" id="UP000580043">
    <property type="component" value="Unassembled WGS sequence"/>
</dbReference>
<dbReference type="EMBL" id="JABBGA010000021">
    <property type="protein sequence ID" value="NML28086.1"/>
    <property type="molecule type" value="Genomic_DNA"/>
</dbReference>